<dbReference type="GeneTree" id="ENSGT00940000166543"/>
<reference evidence="3" key="3">
    <citation type="submission" date="2025-09" db="UniProtKB">
        <authorList>
            <consortium name="Ensembl"/>
        </authorList>
    </citation>
    <scope>IDENTIFICATION</scope>
</reference>
<dbReference type="Ensembl" id="ENSLACT00000011102.1">
    <property type="protein sequence ID" value="ENSLACP00000011019.1"/>
    <property type="gene ID" value="ENSLACG00000009698.1"/>
</dbReference>
<dbReference type="PANTHER" id="PTHR47055:SF3">
    <property type="entry name" value="PHORBOL-ESTER_DAG-TYPE DOMAIN-CONTAINING PROTEIN"/>
    <property type="match status" value="1"/>
</dbReference>
<name>H3AMZ8_LATCH</name>
<feature type="region of interest" description="Disordered" evidence="1">
    <location>
        <begin position="42"/>
        <end position="86"/>
    </location>
</feature>
<dbReference type="PANTHER" id="PTHR47055">
    <property type="entry name" value="DDE_TNP_1_7 DOMAIN-CONTAINING PROTEIN"/>
    <property type="match status" value="1"/>
</dbReference>
<dbReference type="eggNOG" id="ENOG502QVFB">
    <property type="taxonomic scope" value="Eukaryota"/>
</dbReference>
<evidence type="ECO:0000259" key="2">
    <source>
        <dbReference type="Pfam" id="PF13843"/>
    </source>
</evidence>
<feature type="domain" description="PiggyBac transposable element-derived protein" evidence="2">
    <location>
        <begin position="132"/>
        <end position="487"/>
    </location>
</feature>
<evidence type="ECO:0000256" key="1">
    <source>
        <dbReference type="SAM" id="MobiDB-lite"/>
    </source>
</evidence>
<reference evidence="3" key="2">
    <citation type="submission" date="2025-08" db="UniProtKB">
        <authorList>
            <consortium name="Ensembl"/>
        </authorList>
    </citation>
    <scope>IDENTIFICATION</scope>
</reference>
<evidence type="ECO:0000313" key="4">
    <source>
        <dbReference type="Proteomes" id="UP000008672"/>
    </source>
</evidence>
<dbReference type="AlphaFoldDB" id="H3AMZ8"/>
<dbReference type="InParanoid" id="H3AMZ8"/>
<evidence type="ECO:0000313" key="3">
    <source>
        <dbReference type="Ensembl" id="ENSLACP00000011019.1"/>
    </source>
</evidence>
<dbReference type="Pfam" id="PF13843">
    <property type="entry name" value="DDE_Tnp_1_7"/>
    <property type="match status" value="1"/>
</dbReference>
<keyword evidence="4" id="KW-1185">Reference proteome</keyword>
<dbReference type="GO" id="GO:0043565">
    <property type="term" value="F:sequence-specific DNA binding"/>
    <property type="evidence" value="ECO:0007669"/>
    <property type="project" value="TreeGrafter"/>
</dbReference>
<dbReference type="HOGENOM" id="CLU_013052_2_2_1"/>
<dbReference type="Proteomes" id="UP000008672">
    <property type="component" value="Unassembled WGS sequence"/>
</dbReference>
<organism evidence="3 4">
    <name type="scientific">Latimeria chalumnae</name>
    <name type="common">Coelacanth</name>
    <dbReference type="NCBI Taxonomy" id="7897"/>
    <lineage>
        <taxon>Eukaryota</taxon>
        <taxon>Metazoa</taxon>
        <taxon>Chordata</taxon>
        <taxon>Craniata</taxon>
        <taxon>Vertebrata</taxon>
        <taxon>Euteleostomi</taxon>
        <taxon>Coelacanthiformes</taxon>
        <taxon>Coelacanthidae</taxon>
        <taxon>Latimeria</taxon>
    </lineage>
</organism>
<dbReference type="OMA" id="NAYAEPM"/>
<dbReference type="InterPro" id="IPR052638">
    <property type="entry name" value="PiggyBac_TE-derived"/>
</dbReference>
<proteinExistence type="predicted"/>
<dbReference type="FunCoup" id="H3AMZ8">
    <property type="interactions" value="212"/>
</dbReference>
<accession>H3AMZ8</accession>
<dbReference type="InterPro" id="IPR029526">
    <property type="entry name" value="PGBD"/>
</dbReference>
<reference evidence="4" key="1">
    <citation type="submission" date="2011-08" db="EMBL/GenBank/DDBJ databases">
        <title>The draft genome of Latimeria chalumnae.</title>
        <authorList>
            <person name="Di Palma F."/>
            <person name="Alfoldi J."/>
            <person name="Johnson J."/>
            <person name="Berlin A."/>
            <person name="Gnerre S."/>
            <person name="Jaffe D."/>
            <person name="MacCallum I."/>
            <person name="Young S."/>
            <person name="Walker B.J."/>
            <person name="Lander E."/>
            <person name="Lindblad-Toh K."/>
        </authorList>
    </citation>
    <scope>NUCLEOTIDE SEQUENCE [LARGE SCALE GENOMIC DNA]</scope>
    <source>
        <strain evidence="4">Wild caught</strain>
    </source>
</reference>
<dbReference type="EMBL" id="AFYH01196886">
    <property type="status" value="NOT_ANNOTATED_CDS"/>
    <property type="molecule type" value="Genomic_DNA"/>
</dbReference>
<sequence>PIQFSHTLFTLEMVHSKRKYPVHEVVGMVESGELDEVEIFITPPDNDSADSAEDSGHEETGSTVNNLSGKVDDSNSNGDDGDDTSPEVICSLRKQVTSARQKWYRKDLPAAVQKKFKWNSTVQQTAEKDWAPYLWFELFFDEEVVQYLCDQSKLYASYKGKLNYSVTPDEMRAFLVVLLISGYVVVPRRRMMWETEDADNATVSQLMKCDRFEEILRYLHLADNSRLPAGDKLGKIRPFYDMINERFLKAFQIEQNLCVDETMIPYYGKHSAKQVMKGKPIKFGYKLWCLDTQYGYLIQCEAYDGKGVTLPELGLGGSVVTKLFSALPQPHVTTFQLTFNNLFTSLPLLRYLGGKRIGTTGTLRANRMQDCLMLDTKSMCKKPRGSADYHYDSTNKVIITRWNDNSMVTMASNCQLVMSIGKTKPNSQAEKKMTEVDEPHVIRYYKYLGGVDRMDQNISYYRVSIRSKKWWVPFFMFMPDVAIQNAWLLYRNSAGREVVNVYSFKYSAECSWHQSATQGRSPKRRCPKLCNRMSKVNETQRRCAHCSKKAKFVCCKCDVGLHIDCFKPFHQQ</sequence>
<protein>
    <recommendedName>
        <fullName evidence="2">PiggyBac transposable element-derived protein domain-containing protein</fullName>
    </recommendedName>
</protein>